<dbReference type="EMBL" id="AP026830">
    <property type="protein sequence ID" value="BDR91727.1"/>
    <property type="molecule type" value="Genomic_DNA"/>
</dbReference>
<dbReference type="PROSITE" id="PS51379">
    <property type="entry name" value="4FE4S_FER_2"/>
    <property type="match status" value="2"/>
</dbReference>
<dbReference type="Gene3D" id="2.20.25.90">
    <property type="entry name" value="ADC-like domains"/>
    <property type="match status" value="1"/>
</dbReference>
<keyword evidence="2" id="KW-0004">4Fe-4S</keyword>
<keyword evidence="3" id="KW-0479">Metal-binding</keyword>
<gene>
    <name evidence="11" type="ORF">Vsou_08200</name>
</gene>
<feature type="domain" description="4Fe-4S ferredoxin-type" evidence="9">
    <location>
        <begin position="174"/>
        <end position="203"/>
    </location>
</feature>
<dbReference type="InterPro" id="IPR006478">
    <property type="entry name" value="Formate_DH_asu"/>
</dbReference>
<protein>
    <submittedName>
        <fullName evidence="11">Formate dehydrogenase subunit alpha</fullName>
    </submittedName>
</protein>
<keyword evidence="6" id="KW-0408">Iron</keyword>
<evidence type="ECO:0000259" key="9">
    <source>
        <dbReference type="PROSITE" id="PS51379"/>
    </source>
</evidence>
<evidence type="ECO:0000256" key="5">
    <source>
        <dbReference type="ARBA" id="ARBA00023002"/>
    </source>
</evidence>
<dbReference type="Gene3D" id="3.40.228.10">
    <property type="entry name" value="Dimethylsulfoxide Reductase, domain 2"/>
    <property type="match status" value="1"/>
</dbReference>
<sequence>MDMVKVILNGKEVETFEGETILNLARRYGVEIPTLCYYEGFVNGSCRICVVEVNGRLIPSCITKVSDGMRIETESARATEARKTLLRLLLKNHNHRSKEEQMRCRICDYAVKYGLEPAPVISDTKVDDTHPAIIFNPSACVMCRKCVIACSIDQSNDVIAVIGRGSGTRVGFDLDAPMGVSSCVSCGACVDACPTGALMEKDWVPANKVIETTCPYCGTGCQVEYGIRDGRVIWARGSYGHVNEGKLCVKGKFGYQYVNSPERLTKPLIRKPGVPKGPLNGRPIHEVFREATWEEALDIIASKIREILGKYGSTAIGGIMSDRSTNESIYAFQKFMRCAVGTDSIDQSATLCHEPSAWSLATQLGYGAATNPIRDALNSRTIIVVGSNMNETHPVIAAYVKRAAKQGAHLIVVNPIHTELARYAEYELLLRPGTDVVLFSAMAKYIIDMGWYDREFISKHTEGFEDWIRSLDVFTLDFAEEVTGVPKEAIREVARLYALERPSMIMWTLGITEHENGTENVSALINLALLTGNVGKPGAGLMPLRGQNNVQGGADVGCAPGRLPGYQPLMDPAVRRRFEDAWRCRLPSFVGFRSTEVIDMARRGLIKMLYIVGENSIRSHPDSKAVAEALSKLEFLVVQDIFLTETAEYADVVLPAASAALEDYGTFTNTERRLQLTRKVVDPPGDARPDWWVFTELARRLGYDMGFRSSSDIMRDIARVAPIFGGLSHERLEREGGLQWPVSSESSSGTPILYADGFPRGRARFRVVGWRDFDVVMERLYPYSLIIGRERAQYHTATMTSRSPILKVIWRGPVVEMNPEDMRTEGIEDGDVVKLVSPAGEVPARVRASSRVPRGVLFTTFHYPELLANALVPAVLNPITKTPAYKDTWVRIEKIK</sequence>
<evidence type="ECO:0000313" key="12">
    <source>
        <dbReference type="Proteomes" id="UP001060771"/>
    </source>
</evidence>
<dbReference type="NCBIfam" id="TIGR01591">
    <property type="entry name" value="Fdh-alpha"/>
    <property type="match status" value="1"/>
</dbReference>
<dbReference type="Proteomes" id="UP001060771">
    <property type="component" value="Chromosome"/>
</dbReference>
<dbReference type="InterPro" id="IPR009010">
    <property type="entry name" value="Asp_de-COase-like_dom_sf"/>
</dbReference>
<dbReference type="InterPro" id="IPR006963">
    <property type="entry name" value="Mopterin_OxRdtase_4Fe-4S_dom"/>
</dbReference>
<comment type="similarity">
    <text evidence="1">In the C-terminal section; belongs to the prokaryotic molybdopterin-containing oxidoreductase family.</text>
</comment>
<dbReference type="InterPro" id="IPR036010">
    <property type="entry name" value="2Fe-2S_ferredoxin-like_sf"/>
</dbReference>
<dbReference type="Pfam" id="PF04879">
    <property type="entry name" value="Molybdop_Fe4S4"/>
    <property type="match status" value="1"/>
</dbReference>
<dbReference type="SMART" id="SM00926">
    <property type="entry name" value="Molybdop_Fe4S4"/>
    <property type="match status" value="1"/>
</dbReference>
<keyword evidence="7" id="KW-0411">Iron-sulfur</keyword>
<dbReference type="SUPFAM" id="SSF50692">
    <property type="entry name" value="ADC-like"/>
    <property type="match status" value="1"/>
</dbReference>
<dbReference type="Gene3D" id="3.30.70.20">
    <property type="match status" value="1"/>
</dbReference>
<name>A0ABM8BL68_9CREN</name>
<dbReference type="InterPro" id="IPR006657">
    <property type="entry name" value="MoPterin_dinucl-bd_dom"/>
</dbReference>
<keyword evidence="12" id="KW-1185">Reference proteome</keyword>
<dbReference type="CDD" id="cd02753">
    <property type="entry name" value="MopB_Formate-Dh-H"/>
    <property type="match status" value="1"/>
</dbReference>
<dbReference type="GeneID" id="76206369"/>
<dbReference type="PROSITE" id="PS00198">
    <property type="entry name" value="4FE4S_FER_1"/>
    <property type="match status" value="1"/>
</dbReference>
<dbReference type="InterPro" id="IPR017900">
    <property type="entry name" value="4Fe4S_Fe_S_CS"/>
</dbReference>
<dbReference type="CDD" id="cd00508">
    <property type="entry name" value="MopB_CT_Fdh-Nap-like"/>
    <property type="match status" value="1"/>
</dbReference>
<dbReference type="PANTHER" id="PTHR43105:SF14">
    <property type="entry name" value="FORMATE DEHYDROGENASE H"/>
    <property type="match status" value="1"/>
</dbReference>
<dbReference type="Gene3D" id="2.40.40.20">
    <property type="match status" value="1"/>
</dbReference>
<evidence type="ECO:0000259" key="8">
    <source>
        <dbReference type="PROSITE" id="PS51085"/>
    </source>
</evidence>
<dbReference type="InterPro" id="IPR041924">
    <property type="entry name" value="Formate_Dh-H_N"/>
</dbReference>
<dbReference type="InterPro" id="IPR050123">
    <property type="entry name" value="Prok_molybdopt-oxidoreductase"/>
</dbReference>
<dbReference type="PIRSF" id="PIRSF036643">
    <property type="entry name" value="FDH_alpha"/>
    <property type="match status" value="1"/>
</dbReference>
<dbReference type="RefSeq" id="WP_188602512.1">
    <property type="nucleotide sequence ID" value="NZ_AP026830.1"/>
</dbReference>
<evidence type="ECO:0000256" key="2">
    <source>
        <dbReference type="ARBA" id="ARBA00022485"/>
    </source>
</evidence>
<accession>A0ABM8BL68</accession>
<dbReference type="Pfam" id="PF00037">
    <property type="entry name" value="Fer4"/>
    <property type="match status" value="1"/>
</dbReference>
<evidence type="ECO:0000256" key="4">
    <source>
        <dbReference type="ARBA" id="ARBA00022737"/>
    </source>
</evidence>
<dbReference type="Pfam" id="PF00384">
    <property type="entry name" value="Molybdopterin"/>
    <property type="match status" value="1"/>
</dbReference>
<dbReference type="InterPro" id="IPR001041">
    <property type="entry name" value="2Fe-2S_ferredoxin-type"/>
</dbReference>
<organism evidence="11 12">
    <name type="scientific">Vulcanisaeta souniana JCM 11219</name>
    <dbReference type="NCBI Taxonomy" id="1293586"/>
    <lineage>
        <taxon>Archaea</taxon>
        <taxon>Thermoproteota</taxon>
        <taxon>Thermoprotei</taxon>
        <taxon>Thermoproteales</taxon>
        <taxon>Thermoproteaceae</taxon>
        <taxon>Vulcanisaeta</taxon>
    </lineage>
</organism>
<evidence type="ECO:0000256" key="1">
    <source>
        <dbReference type="ARBA" id="ARBA00007023"/>
    </source>
</evidence>
<evidence type="ECO:0000256" key="7">
    <source>
        <dbReference type="ARBA" id="ARBA00023014"/>
    </source>
</evidence>
<dbReference type="SUPFAM" id="SSF53706">
    <property type="entry name" value="Formate dehydrogenase/DMSO reductase, domains 1-3"/>
    <property type="match status" value="1"/>
</dbReference>
<dbReference type="SUPFAM" id="SSF54292">
    <property type="entry name" value="2Fe-2S ferredoxin-like"/>
    <property type="match status" value="1"/>
</dbReference>
<dbReference type="PANTHER" id="PTHR43105">
    <property type="entry name" value="RESPIRATORY NITRATE REDUCTASE"/>
    <property type="match status" value="1"/>
</dbReference>
<dbReference type="Gene3D" id="3.10.20.740">
    <property type="match status" value="1"/>
</dbReference>
<dbReference type="PROSITE" id="PS51669">
    <property type="entry name" value="4FE4S_MOW_BIS_MGD"/>
    <property type="match status" value="1"/>
</dbReference>
<dbReference type="Pfam" id="PF13510">
    <property type="entry name" value="Fer2_4"/>
    <property type="match status" value="1"/>
</dbReference>
<dbReference type="CDD" id="cd00207">
    <property type="entry name" value="fer2"/>
    <property type="match status" value="1"/>
</dbReference>
<dbReference type="Gene3D" id="3.40.50.740">
    <property type="match status" value="1"/>
</dbReference>
<keyword evidence="5" id="KW-0560">Oxidoreductase</keyword>
<dbReference type="Pfam" id="PF01568">
    <property type="entry name" value="Molydop_binding"/>
    <property type="match status" value="1"/>
</dbReference>
<evidence type="ECO:0000313" key="11">
    <source>
        <dbReference type="EMBL" id="BDR91727.1"/>
    </source>
</evidence>
<reference evidence="12" key="1">
    <citation type="submission" date="2022-09" db="EMBL/GenBank/DDBJ databases">
        <title>Complete genome sequence of Vulcanisaeta souniana.</title>
        <authorList>
            <person name="Kato S."/>
            <person name="Itoh T."/>
            <person name="Ohkuma M."/>
        </authorList>
    </citation>
    <scope>NUCLEOTIDE SEQUENCE [LARGE SCALE GENOMIC DNA]</scope>
    <source>
        <strain evidence="12">JCM 11219</strain>
    </source>
</reference>
<evidence type="ECO:0000256" key="3">
    <source>
        <dbReference type="ARBA" id="ARBA00022723"/>
    </source>
</evidence>
<feature type="domain" description="4Fe-4S Mo/W bis-MGD-type" evidence="10">
    <location>
        <begin position="207"/>
        <end position="262"/>
    </location>
</feature>
<dbReference type="PROSITE" id="PS51085">
    <property type="entry name" value="2FE2S_FER_2"/>
    <property type="match status" value="1"/>
</dbReference>
<proteinExistence type="inferred from homology"/>
<feature type="domain" description="2Fe-2S ferredoxin-type" evidence="8">
    <location>
        <begin position="2"/>
        <end position="77"/>
    </location>
</feature>
<evidence type="ECO:0000256" key="6">
    <source>
        <dbReference type="ARBA" id="ARBA00023004"/>
    </source>
</evidence>
<feature type="domain" description="4Fe-4S ferredoxin-type" evidence="9">
    <location>
        <begin position="131"/>
        <end position="161"/>
    </location>
</feature>
<evidence type="ECO:0000259" key="10">
    <source>
        <dbReference type="PROSITE" id="PS51669"/>
    </source>
</evidence>
<dbReference type="InterPro" id="IPR017896">
    <property type="entry name" value="4Fe4S_Fe-S-bd"/>
</dbReference>
<dbReference type="SUPFAM" id="SSF54862">
    <property type="entry name" value="4Fe-4S ferredoxins"/>
    <property type="match status" value="1"/>
</dbReference>
<dbReference type="InterPro" id="IPR006656">
    <property type="entry name" value="Mopterin_OxRdtase"/>
</dbReference>
<keyword evidence="4" id="KW-0677">Repeat</keyword>